<keyword evidence="3" id="KW-0833">Ubl conjugation pathway</keyword>
<evidence type="ECO:0000256" key="2">
    <source>
        <dbReference type="ARBA" id="ARBA00022737"/>
    </source>
</evidence>
<feature type="domain" description="Periplasmic copper-binding protein NosD beta helix" evidence="4">
    <location>
        <begin position="380"/>
        <end position="548"/>
    </location>
</feature>
<dbReference type="Pfam" id="PF05573">
    <property type="entry name" value="NosL"/>
    <property type="match status" value="1"/>
</dbReference>
<gene>
    <name evidence="5" type="ORF">DU484_12660</name>
</gene>
<dbReference type="PANTHER" id="PTHR22990">
    <property type="entry name" value="F-BOX ONLY PROTEIN"/>
    <property type="match status" value="1"/>
</dbReference>
<dbReference type="EMBL" id="CP031148">
    <property type="protein sequence ID" value="AXG10625.1"/>
    <property type="molecule type" value="Genomic_DNA"/>
</dbReference>
<dbReference type="Gene3D" id="2.160.20.10">
    <property type="entry name" value="Single-stranded right-handed beta-helix, Pectin lyase-like"/>
    <property type="match status" value="2"/>
</dbReference>
<dbReference type="KEGG" id="haq:DU484_12660"/>
<protein>
    <submittedName>
        <fullName evidence="5">DUF1565 domain-containing protein</fullName>
    </submittedName>
</protein>
<dbReference type="InterPro" id="IPR022441">
    <property type="entry name" value="Para_beta_helix_rpt-2"/>
</dbReference>
<dbReference type="InterPro" id="IPR051550">
    <property type="entry name" value="SCF-Subunits/Alg-Epimerases"/>
</dbReference>
<dbReference type="GeneID" id="37287844"/>
<dbReference type="InterPro" id="IPR007742">
    <property type="entry name" value="NosD_dom"/>
</dbReference>
<evidence type="ECO:0000256" key="1">
    <source>
        <dbReference type="ARBA" id="ARBA00004906"/>
    </source>
</evidence>
<dbReference type="AlphaFoldDB" id="A0A345EEK3"/>
<dbReference type="Gene3D" id="3.30.70.2050">
    <property type="match status" value="1"/>
</dbReference>
<dbReference type="InterPro" id="IPR008719">
    <property type="entry name" value="N2O_reductase_NosL"/>
</dbReference>
<accession>A0A345EEK3</accession>
<evidence type="ECO:0000256" key="3">
    <source>
        <dbReference type="ARBA" id="ARBA00022786"/>
    </source>
</evidence>
<keyword evidence="2" id="KW-0677">Repeat</keyword>
<comment type="pathway">
    <text evidence="1">Protein modification; protein ubiquitination.</text>
</comment>
<sequence length="641" mass="67398">MNAGETRTWQFVAAACSILLVATAVGAFAVDLGAARPDPVPYADTVKLGATAETEQTAEAEGATIPRVEIFYSQYRYVVGYTGVAAAISALDEPGRERQFGYPLAVYASDYAGRSPRCTDGTLTSATKPDWVSVTEAQFVVGSRATLAGESVVVPFSEAADARAFADACGGRVVDWEALRRDPPAVPSAAGVESSIDDRRARADRQVAAAASLLDREVSVVVGRDAPTIRAAVAAAPPNTTVVVPPGTYAERVTVEKPLTIRGRAATVDGEGEGTVIDVRADDVAVTGLTIRGVGNATRAENASASDDWDAPIQQGYGEGDAGVAAVNVSGTYVRNVTIHTPANGVLLRGVPGAVVSDLRVDGSAEWLDGFMGVMAMHEPVVVQDSRIEGGRDGVYLHRAHGTVVRNNTFLDQRFGVHLMYTSETLIADNVARGQEGSGVVVMTRPTANAVVGNDVRHANGGIFVGGSRSYVARNVVVDADRGMVAYATQSRYEHNVLYGNEVGFAASTVVPSNRVVANDFVDNDRHATAGPGPLRIFTADGRGNYWDGAYDTSLAADGSPTLDRAYSPTDELDRRLHRTDAAVTLSAAPSVRGLRAFRGTTPGFRKASIVDLAPLRRPANPDLLARARNETAVDVEGRAA</sequence>
<dbReference type="RefSeq" id="WP_114606105.1">
    <property type="nucleotide sequence ID" value="NZ_CP031148.1"/>
</dbReference>
<dbReference type="NCBIfam" id="TIGR03804">
    <property type="entry name" value="para_beta_helix"/>
    <property type="match status" value="1"/>
</dbReference>
<dbReference type="SUPFAM" id="SSF160387">
    <property type="entry name" value="NosL/MerB-like"/>
    <property type="match status" value="1"/>
</dbReference>
<evidence type="ECO:0000259" key="4">
    <source>
        <dbReference type="Pfam" id="PF05048"/>
    </source>
</evidence>
<organism evidence="5 6">
    <name type="scientific">Haloplanus rubicundus</name>
    <dbReference type="NCBI Taxonomy" id="1547898"/>
    <lineage>
        <taxon>Archaea</taxon>
        <taxon>Methanobacteriati</taxon>
        <taxon>Methanobacteriota</taxon>
        <taxon>Stenosarchaea group</taxon>
        <taxon>Halobacteria</taxon>
        <taxon>Halobacteriales</taxon>
        <taxon>Haloferacaceae</taxon>
        <taxon>Haloplanus</taxon>
    </lineage>
</organism>
<dbReference type="InterPro" id="IPR006626">
    <property type="entry name" value="PbH1"/>
</dbReference>
<dbReference type="PANTHER" id="PTHR22990:SF15">
    <property type="entry name" value="F-BOX ONLY PROTEIN 10"/>
    <property type="match status" value="1"/>
</dbReference>
<dbReference type="InterPro" id="IPR011050">
    <property type="entry name" value="Pectin_lyase_fold/virulence"/>
</dbReference>
<dbReference type="SUPFAM" id="SSF51126">
    <property type="entry name" value="Pectin lyase-like"/>
    <property type="match status" value="1"/>
</dbReference>
<dbReference type="Proteomes" id="UP000252985">
    <property type="component" value="Chromosome"/>
</dbReference>
<name>A0A345EEK3_9EURY</name>
<evidence type="ECO:0000313" key="5">
    <source>
        <dbReference type="EMBL" id="AXG10625.1"/>
    </source>
</evidence>
<dbReference type="Pfam" id="PF05048">
    <property type="entry name" value="NosD"/>
    <property type="match status" value="1"/>
</dbReference>
<dbReference type="SMART" id="SM00710">
    <property type="entry name" value="PbH1"/>
    <property type="match status" value="7"/>
</dbReference>
<reference evidence="5 6" key="1">
    <citation type="submission" date="2018-07" db="EMBL/GenBank/DDBJ databases">
        <title>Genome sequences of Haloplanus sp. CBA1112.</title>
        <authorList>
            <person name="Kim Y.B."/>
            <person name="Roh S.W."/>
        </authorList>
    </citation>
    <scope>NUCLEOTIDE SEQUENCE [LARGE SCALE GENOMIC DNA]</scope>
    <source>
        <strain evidence="5 6">CBA1112</strain>
    </source>
</reference>
<evidence type="ECO:0000313" key="6">
    <source>
        <dbReference type="Proteomes" id="UP000252985"/>
    </source>
</evidence>
<proteinExistence type="predicted"/>
<dbReference type="InterPro" id="IPR012334">
    <property type="entry name" value="Pectin_lyas_fold"/>
</dbReference>